<comment type="caution">
    <text evidence="2">The sequence shown here is derived from an EMBL/GenBank/DDBJ whole genome shotgun (WGS) entry which is preliminary data.</text>
</comment>
<dbReference type="RefSeq" id="WP_116059253.1">
    <property type="nucleotide sequence ID" value="NZ_QRDZ01000002.1"/>
</dbReference>
<feature type="domain" description="Aminoglycoside phosphotransferase" evidence="1">
    <location>
        <begin position="28"/>
        <end position="275"/>
    </location>
</feature>
<dbReference type="EMBL" id="QRDZ01000002">
    <property type="protein sequence ID" value="RED87874.1"/>
    <property type="molecule type" value="Genomic_DNA"/>
</dbReference>
<dbReference type="InterPro" id="IPR002575">
    <property type="entry name" value="Aminoglycoside_PTrfase"/>
</dbReference>
<proteinExistence type="predicted"/>
<keyword evidence="2" id="KW-0418">Kinase</keyword>
<dbReference type="Pfam" id="PF01636">
    <property type="entry name" value="APH"/>
    <property type="match status" value="1"/>
</dbReference>
<sequence length="334" mass="36660">MNDWHSAEEVLEYAVSRGLVPGDAPLEAEALSGGVSGEVWKVSGPQGACVLKRALAKLKVEADWFSDVRRVEREQEAMALLSPLLPVGRIPRVLDYDADGYAFAMSCAPEGSESWKDRLMQGQFDADIAGRVGLLLRTMHEASRGIGEAEKARMADLTFFRELRIEPFYAAVAIRYPKLSGRICALADELTEETPDVRKCVVHGDFSPKNILIDPDGAPVLLDFEVCHWGNPVYDLAFCIGHLVLKGLQLGREADAYALVEAFCAAYGEAPARLLPHLGLMLLARVDGKSPVSYIRNEQTKERIRSLAYPLIREELSGEPLAAIATMLQGGHKK</sequence>
<evidence type="ECO:0000313" key="2">
    <source>
        <dbReference type="EMBL" id="RED87874.1"/>
    </source>
</evidence>
<keyword evidence="3" id="KW-1185">Reference proteome</keyword>
<dbReference type="Gene3D" id="3.30.200.20">
    <property type="entry name" value="Phosphorylase Kinase, domain 1"/>
    <property type="match status" value="1"/>
</dbReference>
<reference evidence="2 3" key="1">
    <citation type="submission" date="2018-07" db="EMBL/GenBank/DDBJ databases">
        <title>Genomic Encyclopedia of Type Strains, Phase III (KMG-III): the genomes of soil and plant-associated and newly described type strains.</title>
        <authorList>
            <person name="Whitman W."/>
        </authorList>
    </citation>
    <scope>NUCLEOTIDE SEQUENCE [LARGE SCALE GENOMIC DNA]</scope>
    <source>
        <strain evidence="2 3">CECT 7287</strain>
    </source>
</reference>
<accession>A0A3D9KQP2</accession>
<name>A0A3D9KQP2_9BACL</name>
<evidence type="ECO:0000259" key="1">
    <source>
        <dbReference type="Pfam" id="PF01636"/>
    </source>
</evidence>
<gene>
    <name evidence="2" type="ORF">DFP98_102356</name>
</gene>
<evidence type="ECO:0000313" key="3">
    <source>
        <dbReference type="Proteomes" id="UP000256977"/>
    </source>
</evidence>
<dbReference type="Gene3D" id="3.90.1200.10">
    <property type="match status" value="1"/>
</dbReference>
<dbReference type="Proteomes" id="UP000256977">
    <property type="component" value="Unassembled WGS sequence"/>
</dbReference>
<dbReference type="SUPFAM" id="SSF56112">
    <property type="entry name" value="Protein kinase-like (PK-like)"/>
    <property type="match status" value="1"/>
</dbReference>
<dbReference type="AlphaFoldDB" id="A0A3D9KQP2"/>
<dbReference type="InterPro" id="IPR011009">
    <property type="entry name" value="Kinase-like_dom_sf"/>
</dbReference>
<protein>
    <submittedName>
        <fullName evidence="2">Aminoglycoside phosphotransferase (APT) family kinase protein</fullName>
    </submittedName>
</protein>
<dbReference type="GO" id="GO:0016301">
    <property type="term" value="F:kinase activity"/>
    <property type="evidence" value="ECO:0007669"/>
    <property type="project" value="UniProtKB-KW"/>
</dbReference>
<keyword evidence="2" id="KW-0808">Transferase</keyword>
<dbReference type="OrthoDB" id="334783at2"/>
<organism evidence="2 3">
    <name type="scientific">Cohnella phaseoli</name>
    <dbReference type="NCBI Taxonomy" id="456490"/>
    <lineage>
        <taxon>Bacteria</taxon>
        <taxon>Bacillati</taxon>
        <taxon>Bacillota</taxon>
        <taxon>Bacilli</taxon>
        <taxon>Bacillales</taxon>
        <taxon>Paenibacillaceae</taxon>
        <taxon>Cohnella</taxon>
    </lineage>
</organism>